<reference evidence="1 2" key="1">
    <citation type="submission" date="2020-05" db="EMBL/GenBank/DDBJ databases">
        <title>Identification and distribution of gene clusters putatively required for synthesis of sphingolipid metabolism inhibitors in phylogenetically diverse species of the filamentous fungus Fusarium.</title>
        <authorList>
            <person name="Kim H.-S."/>
            <person name="Busman M."/>
            <person name="Brown D.W."/>
            <person name="Divon H."/>
            <person name="Uhlig S."/>
            <person name="Proctor R.H."/>
        </authorList>
    </citation>
    <scope>NUCLEOTIDE SEQUENCE [LARGE SCALE GENOMIC DNA]</scope>
    <source>
        <strain evidence="1 2">NRRL 20693</strain>
    </source>
</reference>
<dbReference type="EMBL" id="JAAGWQ010000354">
    <property type="protein sequence ID" value="KAF5656480.1"/>
    <property type="molecule type" value="Genomic_DNA"/>
</dbReference>
<sequence length="315" mass="31479">MRFPPIPLVAEVITRADNGARTAVAGVSAVEKGATKLIPIPLVADAVTFIDGGARTAVSTVVGEKESVKVTPIPLVSGAINLVDNDARTTAAGLSAMVGEKEAPPRLIDSVGESWKDRAKGNAITSNIPILTRIGGGLIDSAGRLKDQTENDVVTSNIPILNNTNDGEGVSDRSKQDGWSSLGDYVPGIGHVAGIVNLVTGNPDGHRCRLGAKCIVVAKCMIGAISTAVMSCATEAIKAYATAYATAAVKAGATSALTAGASLATGGVGLFGGAVAKGAGTALGGVTTGIKTATFGKVPSLGATKAASRLMSFSL</sequence>
<name>A0A8H5WFG0_FUSHE</name>
<dbReference type="Proteomes" id="UP000567885">
    <property type="component" value="Unassembled WGS sequence"/>
</dbReference>
<comment type="caution">
    <text evidence="1">The sequence shown here is derived from an EMBL/GenBank/DDBJ whole genome shotgun (WGS) entry which is preliminary data.</text>
</comment>
<protein>
    <submittedName>
        <fullName evidence="1">Uncharacterized protein</fullName>
    </submittedName>
</protein>
<dbReference type="AlphaFoldDB" id="A0A8H5WFG0"/>
<organism evidence="1 2">
    <name type="scientific">Fusarium heterosporum</name>
    <dbReference type="NCBI Taxonomy" id="42747"/>
    <lineage>
        <taxon>Eukaryota</taxon>
        <taxon>Fungi</taxon>
        <taxon>Dikarya</taxon>
        <taxon>Ascomycota</taxon>
        <taxon>Pezizomycotina</taxon>
        <taxon>Sordariomycetes</taxon>
        <taxon>Hypocreomycetidae</taxon>
        <taxon>Hypocreales</taxon>
        <taxon>Nectriaceae</taxon>
        <taxon>Fusarium</taxon>
        <taxon>Fusarium heterosporum species complex</taxon>
    </lineage>
</organism>
<gene>
    <name evidence="1" type="ORF">FHETE_10975</name>
</gene>
<accession>A0A8H5WFG0</accession>
<proteinExistence type="predicted"/>
<evidence type="ECO:0000313" key="2">
    <source>
        <dbReference type="Proteomes" id="UP000567885"/>
    </source>
</evidence>
<evidence type="ECO:0000313" key="1">
    <source>
        <dbReference type="EMBL" id="KAF5656480.1"/>
    </source>
</evidence>
<keyword evidence="2" id="KW-1185">Reference proteome</keyword>